<comment type="similarity">
    <text evidence="1">Belongs to the polysaccharide synthase family.</text>
</comment>
<dbReference type="RefSeq" id="WP_313831869.1">
    <property type="nucleotide sequence ID" value="NZ_JAQOUE010000001.1"/>
</dbReference>
<feature type="domain" description="Polysaccharide biosynthesis protein CapD-like" evidence="4">
    <location>
        <begin position="503"/>
        <end position="786"/>
    </location>
</feature>
<dbReference type="Pfam" id="PF02397">
    <property type="entry name" value="Bac_transf"/>
    <property type="match status" value="1"/>
</dbReference>
<feature type="transmembrane region" description="Helical" evidence="2">
    <location>
        <begin position="232"/>
        <end position="253"/>
    </location>
</feature>
<dbReference type="PANTHER" id="PTHR43318">
    <property type="entry name" value="UDP-N-ACETYLGLUCOSAMINE 4,6-DEHYDRATASE"/>
    <property type="match status" value="1"/>
</dbReference>
<evidence type="ECO:0000256" key="1">
    <source>
        <dbReference type="ARBA" id="ARBA00007430"/>
    </source>
</evidence>
<accession>A0ABU3K538</accession>
<dbReference type="SUPFAM" id="SSF51735">
    <property type="entry name" value="NAD(P)-binding Rossmann-fold domains"/>
    <property type="match status" value="2"/>
</dbReference>
<dbReference type="InterPro" id="IPR003362">
    <property type="entry name" value="Bact_transf"/>
</dbReference>
<comment type="caution">
    <text evidence="5">The sequence shown here is derived from an EMBL/GenBank/DDBJ whole genome shotgun (WGS) entry which is preliminary data.</text>
</comment>
<dbReference type="InterPro" id="IPR003869">
    <property type="entry name" value="Polysac_CapD-like"/>
</dbReference>
<dbReference type="PANTHER" id="PTHR43318:SF1">
    <property type="entry name" value="POLYSACCHARIDE BIOSYNTHESIS PROTEIN EPSC-RELATED"/>
    <property type="match status" value="1"/>
</dbReference>
<feature type="transmembrane region" description="Helical" evidence="2">
    <location>
        <begin position="12"/>
        <end position="31"/>
    </location>
</feature>
<evidence type="ECO:0000259" key="3">
    <source>
        <dbReference type="Pfam" id="PF02397"/>
    </source>
</evidence>
<feature type="transmembrane region" description="Helical" evidence="2">
    <location>
        <begin position="298"/>
        <end position="316"/>
    </location>
</feature>
<name>A0ABU3K538_9BACT</name>
<evidence type="ECO:0000256" key="2">
    <source>
        <dbReference type="SAM" id="Phobius"/>
    </source>
</evidence>
<dbReference type="CDD" id="cd05237">
    <property type="entry name" value="UDP_invert_4-6DH_SDR_e"/>
    <property type="match status" value="1"/>
</dbReference>
<keyword evidence="2" id="KW-0472">Membrane</keyword>
<dbReference type="InterPro" id="IPR036291">
    <property type="entry name" value="NAD(P)-bd_dom_sf"/>
</dbReference>
<protein>
    <submittedName>
        <fullName evidence="5">SDR family NAD(P)-dependent oxidoreductase</fullName>
    </submittedName>
</protein>
<feature type="domain" description="Bacterial sugar transferase" evidence="3">
    <location>
        <begin position="3"/>
        <end position="193"/>
    </location>
</feature>
<dbReference type="Pfam" id="PF02719">
    <property type="entry name" value="Polysacc_synt_2"/>
    <property type="match status" value="1"/>
</dbReference>
<keyword evidence="2" id="KW-0812">Transmembrane</keyword>
<proteinExistence type="inferred from homology"/>
<gene>
    <name evidence="5" type="ORF">PPG34_04095</name>
</gene>
<evidence type="ECO:0000313" key="5">
    <source>
        <dbReference type="EMBL" id="MDT7041517.1"/>
    </source>
</evidence>
<organism evidence="5 6">
    <name type="scientific">Candidatus Nitronereus thalassa</name>
    <dbReference type="NCBI Taxonomy" id="3020898"/>
    <lineage>
        <taxon>Bacteria</taxon>
        <taxon>Pseudomonadati</taxon>
        <taxon>Nitrospirota</taxon>
        <taxon>Nitrospiria</taxon>
        <taxon>Nitrospirales</taxon>
        <taxon>Nitrospiraceae</taxon>
        <taxon>Candidatus Nitronereus</taxon>
    </lineage>
</organism>
<dbReference type="EMBL" id="JAQOUE010000001">
    <property type="protein sequence ID" value="MDT7041517.1"/>
    <property type="molecule type" value="Genomic_DNA"/>
</dbReference>
<evidence type="ECO:0000259" key="4">
    <source>
        <dbReference type="Pfam" id="PF02719"/>
    </source>
</evidence>
<reference evidence="5 6" key="1">
    <citation type="journal article" date="2023" name="ISME J.">
        <title>Cultivation and genomic characterization of novel and ubiquitous marine nitrite-oxidizing bacteria from the Nitrospirales.</title>
        <authorList>
            <person name="Mueller A.J."/>
            <person name="Daebeler A."/>
            <person name="Herbold C.W."/>
            <person name="Kirkegaard R.H."/>
            <person name="Daims H."/>
        </authorList>
    </citation>
    <scope>NUCLEOTIDE SEQUENCE [LARGE SCALE GENOMIC DNA]</scope>
    <source>
        <strain evidence="5 6">EB</strain>
    </source>
</reference>
<evidence type="ECO:0000313" key="6">
    <source>
        <dbReference type="Proteomes" id="UP001250932"/>
    </source>
</evidence>
<dbReference type="InterPro" id="IPR051203">
    <property type="entry name" value="Polysaccharide_Synthase-Rel"/>
</dbReference>
<feature type="transmembrane region" description="Helical" evidence="2">
    <location>
        <begin position="328"/>
        <end position="347"/>
    </location>
</feature>
<keyword evidence="6" id="KW-1185">Reference proteome</keyword>
<dbReference type="Pfam" id="PF13727">
    <property type="entry name" value="CoA_binding_3"/>
    <property type="match status" value="1"/>
</dbReference>
<dbReference type="Gene3D" id="3.40.50.720">
    <property type="entry name" value="NAD(P)-binding Rossmann-like Domain"/>
    <property type="match status" value="2"/>
</dbReference>
<keyword evidence="2" id="KW-1133">Transmembrane helix</keyword>
<dbReference type="Proteomes" id="UP001250932">
    <property type="component" value="Unassembled WGS sequence"/>
</dbReference>
<feature type="transmembrane region" description="Helical" evidence="2">
    <location>
        <begin position="265"/>
        <end position="286"/>
    </location>
</feature>
<sequence>MIKRTCDVLVAAFGLVMLSPVFFIVAMLIRWDSPGPIIFKQTRVGKGFRRFELLKFRTMRQDASEQGGQLTIGQDHRVTKIGCVLRKWKLDELPQLVNILKGDMSIVGPRPEVPCYVDMFQKEYADVLRVRPGLTDLASLKYVDEQRTLGASANPEHEYVNNILPDKLRLAKLYVCQSSLLYDLLLIGETCLRLCGIKRVLFRLPEENGKSGGGGSHLGRIGHLVSVCRRPIVVSIHIALVVLANYLAFWLRFDGVIFESEISLFLNTLPWLVAIRCLTFIPFRLYQGLWKYTGLWDLKNIITAVAMSSGVFFLLIKTGLAGSGYPVSIIFIDALLLVVMLGGVRLIRRLVRGIVIPQSDKRVLIIGAGDAGEMIVRDMHRHAESLYLPIGFVDDDVRKVGQRIHGVRVLGTCADLPKILENHRPDEVLMAIPHADSSIRRRIVSALQTWNVPIKTLPSVHELLQCNVAVTQIRPLAIEDLLGRPPVYMETERVRELVQGKRVLVTGAGGSIGSELCRQIMSFNPQELVLYERYENSLHNIQMELKNLVGAAPMHPVIGDVTDRERFDEIMARHRPQLVFHAAAHKHVPLMELNSCEAIKNNVFGTQMVAMAADRFGVERFVLISTDKAVNPTSVMGATKRVAEMVVQHMAQRSKTRFSVVRFGNVLGSNGSVVPAFKEQILAGGPVTVTHPEMQRYFMLIPEAVHLVLQAATLGEQGALYVLDMGEQVKVIDLARNLIRLSGFIPEVEIPITFVGLRPGEKLYEELVGRDENVQPSSVEKINRVKNGQHPDSSHLLKKLVEFENASVLKNPLFVAQWLQSIVPTFHPADIHQRESSSATLLEQVGTAR</sequence>